<sequence length="108" mass="11682">MSFNANVVEMSQQLENLESALLNEYGYPAPHSAADTNNLMICLAKIKGSAEAIADECEEAHDIVAECDDFRGSLIGQDGDPIDFDTGLGIELGLKDRLANLRVLIDNL</sequence>
<dbReference type="STRING" id="626887.J057_04626"/>
<dbReference type="RefSeq" id="WP_004578903.1">
    <property type="nucleotide sequence ID" value="NZ_AP028878.1"/>
</dbReference>
<dbReference type="AlphaFoldDB" id="N6WSW3"/>
<proteinExistence type="predicted"/>
<keyword evidence="2" id="KW-1185">Reference proteome</keyword>
<accession>N6WSW3</accession>
<protein>
    <submittedName>
        <fullName evidence="1">Uncharacterized protein</fullName>
    </submittedName>
</protein>
<gene>
    <name evidence="1" type="ORF">J057_04626</name>
</gene>
<evidence type="ECO:0000313" key="1">
    <source>
        <dbReference type="EMBL" id="ENO14606.1"/>
    </source>
</evidence>
<organism evidence="1 2">
    <name type="scientific">Marinobacter nanhaiticus D15-8W</name>
    <dbReference type="NCBI Taxonomy" id="626887"/>
    <lineage>
        <taxon>Bacteria</taxon>
        <taxon>Pseudomonadati</taxon>
        <taxon>Pseudomonadota</taxon>
        <taxon>Gammaproteobacteria</taxon>
        <taxon>Pseudomonadales</taxon>
        <taxon>Marinobacteraceae</taxon>
        <taxon>Marinobacter</taxon>
    </lineage>
</organism>
<dbReference type="Proteomes" id="UP000013165">
    <property type="component" value="Unassembled WGS sequence"/>
</dbReference>
<reference evidence="1 2" key="1">
    <citation type="journal article" date="2013" name="Genome Announc.">
        <title>Genome Sequence of the Polycyclic Aromatic Hydrocarbon-Degrading Bacterium Strain Marinobacter nanhaiticus D15-8WT.</title>
        <authorList>
            <person name="Cui Z."/>
            <person name="Gao W."/>
            <person name="Li Q."/>
            <person name="Xu G."/>
            <person name="Zheng L."/>
        </authorList>
    </citation>
    <scope>NUCLEOTIDE SEQUENCE [LARGE SCALE GENOMIC DNA]</scope>
    <source>
        <strain evidence="1 2">D15-8W</strain>
    </source>
</reference>
<comment type="caution">
    <text evidence="1">The sequence shown here is derived from an EMBL/GenBank/DDBJ whole genome shotgun (WGS) entry which is preliminary data.</text>
</comment>
<dbReference type="HOGENOM" id="CLU_2193777_0_0_6"/>
<evidence type="ECO:0000313" key="2">
    <source>
        <dbReference type="Proteomes" id="UP000013165"/>
    </source>
</evidence>
<dbReference type="EMBL" id="APLQ01000011">
    <property type="protein sequence ID" value="ENO14606.1"/>
    <property type="molecule type" value="Genomic_DNA"/>
</dbReference>
<name>N6WSW3_9GAMM</name>